<dbReference type="AlphaFoldDB" id="A0A4S8HQA1"/>
<sequence length="70" mass="7696">MADIVDAKRELYEKLKNQQEVTGAGIKGSGKSEYIVIFVKELSNKITSLIPNTFKGIKVKAEKKGIAKSL</sequence>
<proteinExistence type="predicted"/>
<reference evidence="1 2" key="1">
    <citation type="submission" date="2019-04" db="EMBL/GenBank/DDBJ databases">
        <title>Niastella caeni sp. nov., isolated from activated sludge.</title>
        <authorList>
            <person name="Sheng M."/>
        </authorList>
    </citation>
    <scope>NUCLEOTIDE SEQUENCE [LARGE SCALE GENOMIC DNA]</scope>
    <source>
        <strain evidence="1 2">HX-2-15</strain>
    </source>
</reference>
<organism evidence="1 2">
    <name type="scientific">Niastella caeni</name>
    <dbReference type="NCBI Taxonomy" id="2569763"/>
    <lineage>
        <taxon>Bacteria</taxon>
        <taxon>Pseudomonadati</taxon>
        <taxon>Bacteroidota</taxon>
        <taxon>Chitinophagia</taxon>
        <taxon>Chitinophagales</taxon>
        <taxon>Chitinophagaceae</taxon>
        <taxon>Niastella</taxon>
    </lineage>
</organism>
<dbReference type="EMBL" id="STFF01000006">
    <property type="protein sequence ID" value="THU36104.1"/>
    <property type="molecule type" value="Genomic_DNA"/>
</dbReference>
<dbReference type="Proteomes" id="UP000306918">
    <property type="component" value="Unassembled WGS sequence"/>
</dbReference>
<gene>
    <name evidence="1" type="ORF">FAM09_22230</name>
</gene>
<keyword evidence="2" id="KW-1185">Reference proteome</keyword>
<protein>
    <submittedName>
        <fullName evidence="1">Uncharacterized protein</fullName>
    </submittedName>
</protein>
<name>A0A4S8HQA1_9BACT</name>
<comment type="caution">
    <text evidence="1">The sequence shown here is derived from an EMBL/GenBank/DDBJ whole genome shotgun (WGS) entry which is preliminary data.</text>
</comment>
<evidence type="ECO:0000313" key="1">
    <source>
        <dbReference type="EMBL" id="THU36104.1"/>
    </source>
</evidence>
<evidence type="ECO:0000313" key="2">
    <source>
        <dbReference type="Proteomes" id="UP000306918"/>
    </source>
</evidence>
<dbReference type="RefSeq" id="WP_136579343.1">
    <property type="nucleotide sequence ID" value="NZ_STFF01000006.1"/>
</dbReference>
<accession>A0A4S8HQA1</accession>